<organism evidence="2 3">
    <name type="scientific">Microtetraspora glauca</name>
    <dbReference type="NCBI Taxonomy" id="1996"/>
    <lineage>
        <taxon>Bacteria</taxon>
        <taxon>Bacillati</taxon>
        <taxon>Actinomycetota</taxon>
        <taxon>Actinomycetes</taxon>
        <taxon>Streptosporangiales</taxon>
        <taxon>Streptosporangiaceae</taxon>
        <taxon>Microtetraspora</taxon>
    </lineage>
</organism>
<protein>
    <submittedName>
        <fullName evidence="2">CbtA family protein</fullName>
    </submittedName>
</protein>
<feature type="transmembrane region" description="Helical" evidence="1">
    <location>
        <begin position="206"/>
        <end position="226"/>
    </location>
</feature>
<evidence type="ECO:0000313" key="3">
    <source>
        <dbReference type="Proteomes" id="UP001551675"/>
    </source>
</evidence>
<feature type="transmembrane region" description="Helical" evidence="1">
    <location>
        <begin position="66"/>
        <end position="88"/>
    </location>
</feature>
<dbReference type="Pfam" id="PF09490">
    <property type="entry name" value="CbtA"/>
    <property type="match status" value="1"/>
</dbReference>
<dbReference type="RefSeq" id="WP_358139168.1">
    <property type="nucleotide sequence ID" value="NZ_JBFALK010000022.1"/>
</dbReference>
<proteinExistence type="predicted"/>
<accession>A0ABV3GPD8</accession>
<feature type="transmembrane region" description="Helical" evidence="1">
    <location>
        <begin position="167"/>
        <end position="186"/>
    </location>
</feature>
<evidence type="ECO:0000256" key="1">
    <source>
        <dbReference type="SAM" id="Phobius"/>
    </source>
</evidence>
<keyword evidence="1" id="KW-0812">Transmembrane</keyword>
<dbReference type="EMBL" id="JBFALK010000022">
    <property type="protein sequence ID" value="MEV0973489.1"/>
    <property type="molecule type" value="Genomic_DNA"/>
</dbReference>
<sequence>MIRTLLVRGLLVGLAAGLIAAVFAYLVGEPHVNQAIALEEAASHAQAAAEHSHAEEELVSRSGQQAGLFLALALYGMAVGGIFALVYAGVRGRIGPRTDAALSGTMAATAFVAIVLVPFVKYPANPPAVGDPDTINGRTTYYLVMVAIGLLAVALAVAAARKVPERRYLAGAVGFLAPVIAAWLLLPTVNEVPAGFPATLLWDFRLSSLGTQLVLWSAIGVLYGVAAERGVRRRSLAVTVPT</sequence>
<keyword evidence="3" id="KW-1185">Reference proteome</keyword>
<dbReference type="InterPro" id="IPR012666">
    <property type="entry name" value="CbtA_put"/>
</dbReference>
<keyword evidence="1" id="KW-0472">Membrane</keyword>
<keyword evidence="1" id="KW-1133">Transmembrane helix</keyword>
<comment type="caution">
    <text evidence="2">The sequence shown here is derived from an EMBL/GenBank/DDBJ whole genome shotgun (WGS) entry which is preliminary data.</text>
</comment>
<feature type="transmembrane region" description="Helical" evidence="1">
    <location>
        <begin position="100"/>
        <end position="120"/>
    </location>
</feature>
<evidence type="ECO:0000313" key="2">
    <source>
        <dbReference type="EMBL" id="MEV0973489.1"/>
    </source>
</evidence>
<name>A0ABV3GPD8_MICGL</name>
<feature type="transmembrane region" description="Helical" evidence="1">
    <location>
        <begin position="140"/>
        <end position="160"/>
    </location>
</feature>
<gene>
    <name evidence="2" type="ORF">AB0I59_33220</name>
</gene>
<reference evidence="2 3" key="1">
    <citation type="submission" date="2024-06" db="EMBL/GenBank/DDBJ databases">
        <title>The Natural Products Discovery Center: Release of the First 8490 Sequenced Strains for Exploring Actinobacteria Biosynthetic Diversity.</title>
        <authorList>
            <person name="Kalkreuter E."/>
            <person name="Kautsar S.A."/>
            <person name="Yang D."/>
            <person name="Bader C.D."/>
            <person name="Teijaro C.N."/>
            <person name="Fluegel L."/>
            <person name="Davis C.M."/>
            <person name="Simpson J.R."/>
            <person name="Lauterbach L."/>
            <person name="Steele A.D."/>
            <person name="Gui C."/>
            <person name="Meng S."/>
            <person name="Li G."/>
            <person name="Viehrig K."/>
            <person name="Ye F."/>
            <person name="Su P."/>
            <person name="Kiefer A.F."/>
            <person name="Nichols A."/>
            <person name="Cepeda A.J."/>
            <person name="Yan W."/>
            <person name="Fan B."/>
            <person name="Jiang Y."/>
            <person name="Adhikari A."/>
            <person name="Zheng C.-J."/>
            <person name="Schuster L."/>
            <person name="Cowan T.M."/>
            <person name="Smanski M.J."/>
            <person name="Chevrette M.G."/>
            <person name="De Carvalho L.P.S."/>
            <person name="Shen B."/>
        </authorList>
    </citation>
    <scope>NUCLEOTIDE SEQUENCE [LARGE SCALE GENOMIC DNA]</scope>
    <source>
        <strain evidence="2 3">NPDC050100</strain>
    </source>
</reference>
<dbReference type="Proteomes" id="UP001551675">
    <property type="component" value="Unassembled WGS sequence"/>
</dbReference>